<organism evidence="2 3">
    <name type="scientific">Geoanaerobacter pelophilus</name>
    <dbReference type="NCBI Taxonomy" id="60036"/>
    <lineage>
        <taxon>Bacteria</taxon>
        <taxon>Pseudomonadati</taxon>
        <taxon>Thermodesulfobacteriota</taxon>
        <taxon>Desulfuromonadia</taxon>
        <taxon>Geobacterales</taxon>
        <taxon>Geobacteraceae</taxon>
        <taxon>Geoanaerobacter</taxon>
    </lineage>
</organism>
<dbReference type="EMBL" id="BDQG01000001">
    <property type="protein sequence ID" value="GAW65748.1"/>
    <property type="molecule type" value="Genomic_DNA"/>
</dbReference>
<evidence type="ECO:0000313" key="2">
    <source>
        <dbReference type="EMBL" id="GAW65748.1"/>
    </source>
</evidence>
<keyword evidence="3" id="KW-1185">Reference proteome</keyword>
<protein>
    <submittedName>
        <fullName evidence="2">Pilus biosynthesis protein PilX</fullName>
    </submittedName>
</protein>
<comment type="caution">
    <text evidence="2">The sequence shown here is derived from an EMBL/GenBank/DDBJ whole genome shotgun (WGS) entry which is preliminary data.</text>
</comment>
<sequence>MGMKILKNEKGVALVTSLMLTLISLGMVMALLQLVLMQTKISGAHKRYKNSLEAAHGGVQLIAKEIIPMLFSDTPDPKATLTSQFAAIELDTSSNECLKQKLTSPTGNWTACGAGSTNLDPKTGWDMTFKLPGTTGTGYQVYAKIVDSKPGNSDMSGVLNLDSGAGVTGSSPAVDPMHQPAIYRIETEGESTTNSKEKAELTVFYSY</sequence>
<reference evidence="3" key="1">
    <citation type="submission" date="2017-05" db="EMBL/GenBank/DDBJ databases">
        <title>Draft genome sequence of Geobacter pelophilus, a iron(III)-reducing bacteria.</title>
        <authorList>
            <person name="Aoyagi T."/>
            <person name="Koike H."/>
            <person name="Morita T."/>
            <person name="Sato Y."/>
            <person name="Habe H."/>
            <person name="Hori T."/>
        </authorList>
    </citation>
    <scope>NUCLEOTIDE SEQUENCE [LARGE SCALE GENOMIC DNA]</scope>
    <source>
        <strain evidence="3">Drf2</strain>
    </source>
</reference>
<keyword evidence="1" id="KW-1133">Transmembrane helix</keyword>
<keyword evidence="1" id="KW-0472">Membrane</keyword>
<dbReference type="Proteomes" id="UP000194153">
    <property type="component" value="Unassembled WGS sequence"/>
</dbReference>
<accession>A0ABQ0MF70</accession>
<evidence type="ECO:0000313" key="3">
    <source>
        <dbReference type="Proteomes" id="UP000194153"/>
    </source>
</evidence>
<evidence type="ECO:0000256" key="1">
    <source>
        <dbReference type="SAM" id="Phobius"/>
    </source>
</evidence>
<name>A0ABQ0MF70_9BACT</name>
<feature type="transmembrane region" description="Helical" evidence="1">
    <location>
        <begin position="12"/>
        <end position="36"/>
    </location>
</feature>
<keyword evidence="1" id="KW-0812">Transmembrane</keyword>
<proteinExistence type="predicted"/>
<gene>
    <name evidence="2" type="ORF">GPEL0_01f0790</name>
</gene>